<accession>A0A060NHE1</accession>
<dbReference type="EMBL" id="AP014568">
    <property type="protein sequence ID" value="BAO80512.1"/>
    <property type="molecule type" value="Genomic_DNA"/>
</dbReference>
<evidence type="ECO:0000313" key="4">
    <source>
        <dbReference type="Proteomes" id="UP000067461"/>
    </source>
</evidence>
<evidence type="ECO:0000256" key="1">
    <source>
        <dbReference type="ARBA" id="ARBA00022729"/>
    </source>
</evidence>
<dbReference type="InterPro" id="IPR030678">
    <property type="entry name" value="Peptide/Ni-bd"/>
</dbReference>
<sequence length="628" mass="71026">MSKWSSWVSGLRGWRGLLLAWLLLAGAPAWAAHGYAQFGELALPPGFAHFPYVNPNAPKGGEITLVSPTRITNFDKFNPFTLRGTAPPGLFGLLFETLLTPSLNEPAAAYGLLADDVQVAPDGRSVTFRLHPQARFHNGDPVLAEDVRHSFETLIGPQAAPQFRSFFSEVTGVRVLGERLLRFDFARANPELPLVIGSLPVFSRQWGVVDGVRLPFDQIVMQHPIASGPYRIGRMSFGRDITFERDPTWWAQNLNVRRGMFNFDRITYKIYRDPTAQVQAFLAGEFDYMQSFISREWARALTGRPFDRGEIIKRELAHANAGDFQGFLFNTRRPQFQDPRVREALALTLDFEWMNRQLFFNSFERMRGFFVASDFEARGLPGPDELALLEPLRAQLPPQVFTQPVPLPSVTRLELDSGQTLRDHLRRARDLLAEAGWRYRDGALRNAQGQAFTLEFLDSGGGMGRVVTPMQNNLRRLGIESSYRVIDFALLQQRLDRFDFDVISTRWLGSEAPGAELLDRFGSAAADTEGSSNLIGVRDPAVDALLHRAVAARTRPELVTTLRALDRVLRHQHLVIPHWFGSTHRIAYRAGRFEQPAVLPRYFQPEGWILATWWASEANRNPPPGRRR</sequence>
<dbReference type="STRING" id="1458425.SRAA_0658"/>
<name>A0A060NHE1_9BURK</name>
<dbReference type="GO" id="GO:0043190">
    <property type="term" value="C:ATP-binding cassette (ABC) transporter complex"/>
    <property type="evidence" value="ECO:0007669"/>
    <property type="project" value="InterPro"/>
</dbReference>
<dbReference type="GO" id="GO:1904680">
    <property type="term" value="F:peptide transmembrane transporter activity"/>
    <property type="evidence" value="ECO:0007669"/>
    <property type="project" value="TreeGrafter"/>
</dbReference>
<evidence type="ECO:0000313" key="3">
    <source>
        <dbReference type="EMBL" id="BAO80512.1"/>
    </source>
</evidence>
<dbReference type="KEGG" id="cbaa:SRAA_0658"/>
<dbReference type="PANTHER" id="PTHR30290:SF64">
    <property type="entry name" value="ABC TRANSPORTER PERIPLASMIC BINDING PROTEIN"/>
    <property type="match status" value="1"/>
</dbReference>
<protein>
    <submittedName>
        <fullName evidence="3">ABC-type oligopeptide transport system, periplasmic component</fullName>
    </submittedName>
</protein>
<dbReference type="GO" id="GO:0042884">
    <property type="term" value="P:microcin transport"/>
    <property type="evidence" value="ECO:0007669"/>
    <property type="project" value="TreeGrafter"/>
</dbReference>
<evidence type="ECO:0000259" key="2">
    <source>
        <dbReference type="Pfam" id="PF00496"/>
    </source>
</evidence>
<dbReference type="RefSeq" id="WP_144318690.1">
    <property type="nucleotide sequence ID" value="NZ_AP014568.1"/>
</dbReference>
<dbReference type="Gene3D" id="3.10.105.10">
    <property type="entry name" value="Dipeptide-binding Protein, Domain 3"/>
    <property type="match status" value="1"/>
</dbReference>
<dbReference type="Pfam" id="PF00496">
    <property type="entry name" value="SBP_bac_5"/>
    <property type="match status" value="1"/>
</dbReference>
<dbReference type="PIRSF" id="PIRSF002741">
    <property type="entry name" value="MppA"/>
    <property type="match status" value="1"/>
</dbReference>
<proteinExistence type="predicted"/>
<dbReference type="AlphaFoldDB" id="A0A060NHE1"/>
<keyword evidence="4" id="KW-1185">Reference proteome</keyword>
<dbReference type="CDD" id="cd08497">
    <property type="entry name" value="MbnE-like"/>
    <property type="match status" value="1"/>
</dbReference>
<dbReference type="Gene3D" id="3.40.190.10">
    <property type="entry name" value="Periplasmic binding protein-like II"/>
    <property type="match status" value="1"/>
</dbReference>
<dbReference type="InterPro" id="IPR039424">
    <property type="entry name" value="SBP_5"/>
</dbReference>
<organism evidence="3 4">
    <name type="scientific">Serpentinimonas raichei</name>
    <dbReference type="NCBI Taxonomy" id="1458425"/>
    <lineage>
        <taxon>Bacteria</taxon>
        <taxon>Pseudomonadati</taxon>
        <taxon>Pseudomonadota</taxon>
        <taxon>Betaproteobacteria</taxon>
        <taxon>Burkholderiales</taxon>
        <taxon>Comamonadaceae</taxon>
        <taxon>Serpentinimonas</taxon>
    </lineage>
</organism>
<dbReference type="HOGENOM" id="CLU_023171_0_0_4"/>
<keyword evidence="1" id="KW-0732">Signal</keyword>
<reference evidence="3 4" key="1">
    <citation type="journal article" date="2014" name="Nat. Commun.">
        <title>Physiological and genomic features of highly alkaliphilic hydrogen-utilizing Betaproteobacteria from a continental serpentinizing site.</title>
        <authorList>
            <person name="Suzuki S."/>
            <person name="Kuenen J.G."/>
            <person name="Schipper K."/>
            <person name="van der Velde S."/>
            <person name="Ishii S."/>
            <person name="Wu A."/>
            <person name="Sorokin D.Y."/>
            <person name="Tenney A."/>
            <person name="Meng X.Y."/>
            <person name="Morrill P.L."/>
            <person name="Kamagata Y."/>
            <person name="Muyzer G."/>
            <person name="Nealson K.H."/>
        </authorList>
    </citation>
    <scope>NUCLEOTIDE SEQUENCE [LARGE SCALE GENOMIC DNA]</scope>
    <source>
        <strain evidence="3 4">A1</strain>
    </source>
</reference>
<dbReference type="GO" id="GO:0015833">
    <property type="term" value="P:peptide transport"/>
    <property type="evidence" value="ECO:0007669"/>
    <property type="project" value="TreeGrafter"/>
</dbReference>
<dbReference type="Proteomes" id="UP000067461">
    <property type="component" value="Chromosome"/>
</dbReference>
<feature type="domain" description="Solute-binding protein family 5" evidence="2">
    <location>
        <begin position="111"/>
        <end position="525"/>
    </location>
</feature>
<dbReference type="SUPFAM" id="SSF53850">
    <property type="entry name" value="Periplasmic binding protein-like II"/>
    <property type="match status" value="1"/>
</dbReference>
<dbReference type="OrthoDB" id="9803988at2"/>
<dbReference type="InterPro" id="IPR000914">
    <property type="entry name" value="SBP_5_dom"/>
</dbReference>
<dbReference type="GO" id="GO:0030288">
    <property type="term" value="C:outer membrane-bounded periplasmic space"/>
    <property type="evidence" value="ECO:0007669"/>
    <property type="project" value="TreeGrafter"/>
</dbReference>
<dbReference type="PANTHER" id="PTHR30290">
    <property type="entry name" value="PERIPLASMIC BINDING COMPONENT OF ABC TRANSPORTER"/>
    <property type="match status" value="1"/>
</dbReference>
<gene>
    <name evidence="3" type="ORF">SRAA_0658</name>
</gene>